<evidence type="ECO:0000313" key="7">
    <source>
        <dbReference type="EMBL" id="NNF07373.1"/>
    </source>
</evidence>
<evidence type="ECO:0000256" key="3">
    <source>
        <dbReference type="ARBA" id="ARBA00023004"/>
    </source>
</evidence>
<comment type="caution">
    <text evidence="7">The sequence shown here is derived from an EMBL/GenBank/DDBJ whole genome shotgun (WGS) entry which is preliminary data.</text>
</comment>
<name>A0A7Y2H357_UNCEI</name>
<dbReference type="GO" id="GO:0046872">
    <property type="term" value="F:metal ion binding"/>
    <property type="evidence" value="ECO:0007669"/>
    <property type="project" value="UniProtKB-KW"/>
</dbReference>
<gene>
    <name evidence="7" type="ORF">HKN21_11480</name>
</gene>
<dbReference type="PROSITE" id="PS51007">
    <property type="entry name" value="CYTC"/>
    <property type="match status" value="1"/>
</dbReference>
<evidence type="ECO:0000256" key="2">
    <source>
        <dbReference type="ARBA" id="ARBA00022723"/>
    </source>
</evidence>
<evidence type="ECO:0000259" key="6">
    <source>
        <dbReference type="PROSITE" id="PS51007"/>
    </source>
</evidence>
<dbReference type="GO" id="GO:0009055">
    <property type="term" value="F:electron transfer activity"/>
    <property type="evidence" value="ECO:0007669"/>
    <property type="project" value="InterPro"/>
</dbReference>
<evidence type="ECO:0000256" key="4">
    <source>
        <dbReference type="PROSITE-ProRule" id="PRU00433"/>
    </source>
</evidence>
<dbReference type="GO" id="GO:0020037">
    <property type="term" value="F:heme binding"/>
    <property type="evidence" value="ECO:0007669"/>
    <property type="project" value="InterPro"/>
</dbReference>
<evidence type="ECO:0000256" key="1">
    <source>
        <dbReference type="ARBA" id="ARBA00022617"/>
    </source>
</evidence>
<keyword evidence="1 4" id="KW-0349">Heme</keyword>
<feature type="domain" description="Cytochrome c" evidence="6">
    <location>
        <begin position="30"/>
        <end position="114"/>
    </location>
</feature>
<dbReference type="InterPro" id="IPR036909">
    <property type="entry name" value="Cyt_c-like_dom_sf"/>
</dbReference>
<dbReference type="AlphaFoldDB" id="A0A7Y2H357"/>
<dbReference type="PROSITE" id="PS51257">
    <property type="entry name" value="PROKAR_LIPOPROTEIN"/>
    <property type="match status" value="1"/>
</dbReference>
<dbReference type="SUPFAM" id="SSF46626">
    <property type="entry name" value="Cytochrome c"/>
    <property type="match status" value="1"/>
</dbReference>
<keyword evidence="5" id="KW-0732">Signal</keyword>
<dbReference type="EMBL" id="JABDJR010000462">
    <property type="protein sequence ID" value="NNF07373.1"/>
    <property type="molecule type" value="Genomic_DNA"/>
</dbReference>
<keyword evidence="3 4" id="KW-0408">Iron</keyword>
<feature type="chain" id="PRO_5031251340" evidence="5">
    <location>
        <begin position="24"/>
        <end position="138"/>
    </location>
</feature>
<proteinExistence type="predicted"/>
<feature type="signal peptide" evidence="5">
    <location>
        <begin position="1"/>
        <end position="23"/>
    </location>
</feature>
<organism evidence="7 8">
    <name type="scientific">Eiseniibacteriota bacterium</name>
    <dbReference type="NCBI Taxonomy" id="2212470"/>
    <lineage>
        <taxon>Bacteria</taxon>
        <taxon>Candidatus Eiseniibacteriota</taxon>
    </lineage>
</organism>
<evidence type="ECO:0000256" key="5">
    <source>
        <dbReference type="SAM" id="SignalP"/>
    </source>
</evidence>
<reference evidence="7 8" key="1">
    <citation type="submission" date="2020-03" db="EMBL/GenBank/DDBJ databases">
        <title>Metabolic flexibility allows generalist bacteria to become dominant in a frequently disturbed ecosystem.</title>
        <authorList>
            <person name="Chen Y.-J."/>
            <person name="Leung P.M."/>
            <person name="Bay S.K."/>
            <person name="Hugenholtz P."/>
            <person name="Kessler A.J."/>
            <person name="Shelley G."/>
            <person name="Waite D.W."/>
            <person name="Cook P.L."/>
            <person name="Greening C."/>
        </authorList>
    </citation>
    <scope>NUCLEOTIDE SEQUENCE [LARGE SCALE GENOMIC DNA]</scope>
    <source>
        <strain evidence="7">SS_bin_28</strain>
    </source>
</reference>
<accession>A0A7Y2H357</accession>
<protein>
    <submittedName>
        <fullName evidence="7">Cytochrome c</fullName>
    </submittedName>
</protein>
<dbReference type="Proteomes" id="UP000547674">
    <property type="component" value="Unassembled WGS sequence"/>
</dbReference>
<dbReference type="Pfam" id="PF13442">
    <property type="entry name" value="Cytochrome_CBB3"/>
    <property type="match status" value="1"/>
</dbReference>
<dbReference type="InterPro" id="IPR009056">
    <property type="entry name" value="Cyt_c-like_dom"/>
</dbReference>
<sequence length="138" mass="15185">MSRRWFPQTILMAMFVVACTTLTGEPPPGAELQPGFEAYTKYCAKCHGQDGRSERSSRVAKRKVSLIDPAWRAKTDRLTIERIILHGDGKMEGLGSKIDHEKIPAIIDYVLWLPLETAAGRDSLEALKGTPPAPTGGH</sequence>
<evidence type="ECO:0000313" key="8">
    <source>
        <dbReference type="Proteomes" id="UP000547674"/>
    </source>
</evidence>
<keyword evidence="2 4" id="KW-0479">Metal-binding</keyword>
<dbReference type="Gene3D" id="1.10.760.10">
    <property type="entry name" value="Cytochrome c-like domain"/>
    <property type="match status" value="1"/>
</dbReference>